<comment type="caution">
    <text evidence="3">The sequence shown here is derived from an EMBL/GenBank/DDBJ whole genome shotgun (WGS) entry which is preliminary data.</text>
</comment>
<dbReference type="RefSeq" id="WP_127028800.1">
    <property type="nucleotide sequence ID" value="NZ_RYFG02000101.1"/>
</dbReference>
<dbReference type="InterPro" id="IPR025711">
    <property type="entry name" value="PepSY"/>
</dbReference>
<feature type="domain" description="PepSY" evidence="1">
    <location>
        <begin position="36"/>
        <end position="77"/>
    </location>
</feature>
<evidence type="ECO:0000313" key="4">
    <source>
        <dbReference type="Proteomes" id="UP000733744"/>
    </source>
</evidence>
<evidence type="ECO:0000313" key="3">
    <source>
        <dbReference type="EMBL" id="TRW93274.1"/>
    </source>
</evidence>
<evidence type="ECO:0008006" key="5">
    <source>
        <dbReference type="Google" id="ProtNLM"/>
    </source>
</evidence>
<dbReference type="Pfam" id="PF11396">
    <property type="entry name" value="PepSY_like"/>
    <property type="match status" value="1"/>
</dbReference>
<name>A0ABY3C9P0_9GAMM</name>
<dbReference type="SUPFAM" id="SSF160574">
    <property type="entry name" value="BT0923-like"/>
    <property type="match status" value="1"/>
</dbReference>
<evidence type="ECO:0000259" key="1">
    <source>
        <dbReference type="Pfam" id="PF03413"/>
    </source>
</evidence>
<dbReference type="EMBL" id="RYFG02000101">
    <property type="protein sequence ID" value="TRW93274.1"/>
    <property type="molecule type" value="Genomic_DNA"/>
</dbReference>
<keyword evidence="4" id="KW-1185">Reference proteome</keyword>
<evidence type="ECO:0000259" key="2">
    <source>
        <dbReference type="Pfam" id="PF11396"/>
    </source>
</evidence>
<reference evidence="3 4" key="1">
    <citation type="journal article" date="2019" name="Antonie Van Leeuwenhoek">
        <title>Description of 'Ca. Methylobacter oryzae' KRF1, a novel species from the environmentally important Methylobacter clade 2.</title>
        <authorList>
            <person name="Khatri K."/>
            <person name="Mohite J.A."/>
            <person name="Pandit P.S."/>
            <person name="Bahulikar R."/>
            <person name="Rahalkar M.C."/>
        </authorList>
    </citation>
    <scope>NUCLEOTIDE SEQUENCE [LARGE SCALE GENOMIC DNA]</scope>
    <source>
        <strain evidence="3 4">KRF1</strain>
    </source>
</reference>
<dbReference type="Proteomes" id="UP000733744">
    <property type="component" value="Unassembled WGS sequence"/>
</dbReference>
<accession>A0ABY3C9P0</accession>
<dbReference type="InterPro" id="IPR021533">
    <property type="entry name" value="PepSY-like"/>
</dbReference>
<gene>
    <name evidence="3" type="ORF">EKO24_012535</name>
</gene>
<dbReference type="Pfam" id="PF03413">
    <property type="entry name" value="PepSY"/>
    <property type="match status" value="1"/>
</dbReference>
<protein>
    <recommendedName>
        <fullName evidence="5">Beta-lactamase-inhibitor-like PepSY-like domain-containing protein</fullName>
    </recommendedName>
</protein>
<organism evidence="3 4">
    <name type="scientific">Candidatus Methylobacter oryzae</name>
    <dbReference type="NCBI Taxonomy" id="2497749"/>
    <lineage>
        <taxon>Bacteria</taxon>
        <taxon>Pseudomonadati</taxon>
        <taxon>Pseudomonadota</taxon>
        <taxon>Gammaproteobacteria</taxon>
        <taxon>Methylococcales</taxon>
        <taxon>Methylococcaceae</taxon>
        <taxon>Methylobacter</taxon>
    </lineage>
</organism>
<feature type="domain" description="Putative beta-lactamase-inhibitor-like PepSY-like" evidence="2">
    <location>
        <begin position="88"/>
        <end position="152"/>
    </location>
</feature>
<proteinExistence type="predicted"/>
<sequence>MKKQYLIATVLVTLPIIVNQTSAGGKELAKSQVPKAVIDAFEKAYPNAKSSEFETETFEGKAVYEVEYKENGKEYELLYSADGILVQKEEEIDVKSLPEPVAKAINEAYPKATVKEAEKLMKPDGTLTGYEVEIKTEGNKIELVLDVNGKILRTEKE</sequence>
<dbReference type="Gene3D" id="3.10.450.360">
    <property type="match status" value="1"/>
</dbReference>